<dbReference type="EMBL" id="CAXDID020000165">
    <property type="protein sequence ID" value="CAL6045686.1"/>
    <property type="molecule type" value="Genomic_DNA"/>
</dbReference>
<keyword evidence="1" id="KW-0433">Leucine-rich repeat</keyword>
<dbReference type="SUPFAM" id="SSF52058">
    <property type="entry name" value="L domain-like"/>
    <property type="match status" value="1"/>
</dbReference>
<dbReference type="Gene3D" id="3.80.10.10">
    <property type="entry name" value="Ribonuclease Inhibitor"/>
    <property type="match status" value="1"/>
</dbReference>
<dbReference type="InterPro" id="IPR001611">
    <property type="entry name" value="Leu-rich_rpt"/>
</dbReference>
<comment type="caution">
    <text evidence="4">The sequence shown here is derived from an EMBL/GenBank/DDBJ whole genome shotgun (WGS) entry which is preliminary data.</text>
</comment>
<reference evidence="5 6" key="2">
    <citation type="submission" date="2024-07" db="EMBL/GenBank/DDBJ databases">
        <authorList>
            <person name="Akdeniz Z."/>
        </authorList>
    </citation>
    <scope>NUCLEOTIDE SEQUENCE [LARGE SCALE GENOMIC DNA]</scope>
</reference>
<evidence type="ECO:0000256" key="2">
    <source>
        <dbReference type="ARBA" id="ARBA00022737"/>
    </source>
</evidence>
<feature type="region of interest" description="Disordered" evidence="3">
    <location>
        <begin position="1"/>
        <end position="23"/>
    </location>
</feature>
<sequence>MSMNKCMNQCVKSPNKAEPDNQSQKEIKNITVNIPVCASEVNNSAEVVREMELIQDNFQEDNQSRDVVCLQQNETTSGNIMQTMNNAKKPIQKNQKDYDKEMILKYKPQVMNGGLIISYSDSLESLSFTDQIGVKQHLSINMCENVNLKVAPLKNLYFVLEGPANINGIGQMKQLKSLLIYNNTISDISEIKNLVKLTRLDIQCTQIQCIDAVQNLTALTIQYLSSNEISSISSLKKLKNLEDLKLNSNKIQKLQGLEDLKKLKTLNLQNNYISDFTPIINHPNFKQYNICNQQCE</sequence>
<dbReference type="AlphaFoldDB" id="A0AA86UMW6"/>
<dbReference type="PANTHER" id="PTHR46652">
    <property type="entry name" value="LEUCINE-RICH REPEAT AND IQ DOMAIN-CONTAINING PROTEIN 1-RELATED"/>
    <property type="match status" value="1"/>
</dbReference>
<feature type="compositionally biased region" description="Polar residues" evidence="3">
    <location>
        <begin position="1"/>
        <end position="12"/>
    </location>
</feature>
<dbReference type="InterPro" id="IPR032675">
    <property type="entry name" value="LRR_dom_sf"/>
</dbReference>
<proteinExistence type="predicted"/>
<dbReference type="PANTHER" id="PTHR46652:SF3">
    <property type="entry name" value="LEUCINE-RICH REPEAT-CONTAINING PROTEIN 9"/>
    <property type="match status" value="1"/>
</dbReference>
<dbReference type="Pfam" id="PF12799">
    <property type="entry name" value="LRR_4"/>
    <property type="match status" value="2"/>
</dbReference>
<dbReference type="EMBL" id="CATOUU010000981">
    <property type="protein sequence ID" value="CAI9964645.1"/>
    <property type="molecule type" value="Genomic_DNA"/>
</dbReference>
<dbReference type="SMART" id="SM00365">
    <property type="entry name" value="LRR_SD22"/>
    <property type="match status" value="5"/>
</dbReference>
<dbReference type="Proteomes" id="UP001642409">
    <property type="component" value="Unassembled WGS sequence"/>
</dbReference>
<evidence type="ECO:0000256" key="3">
    <source>
        <dbReference type="SAM" id="MobiDB-lite"/>
    </source>
</evidence>
<evidence type="ECO:0000256" key="1">
    <source>
        <dbReference type="ARBA" id="ARBA00022614"/>
    </source>
</evidence>
<keyword evidence="2" id="KW-0677">Repeat</keyword>
<name>A0AA86UMW6_9EUKA</name>
<gene>
    <name evidence="5" type="ORF">HINF_LOCUS41274</name>
    <name evidence="4" type="ORF">HINF_LOCUS52290</name>
</gene>
<dbReference type="InterPro" id="IPR050836">
    <property type="entry name" value="SDS22/Internalin_LRR"/>
</dbReference>
<evidence type="ECO:0000313" key="6">
    <source>
        <dbReference type="Proteomes" id="UP001642409"/>
    </source>
</evidence>
<organism evidence="4">
    <name type="scientific">Hexamita inflata</name>
    <dbReference type="NCBI Taxonomy" id="28002"/>
    <lineage>
        <taxon>Eukaryota</taxon>
        <taxon>Metamonada</taxon>
        <taxon>Diplomonadida</taxon>
        <taxon>Hexamitidae</taxon>
        <taxon>Hexamitinae</taxon>
        <taxon>Hexamita</taxon>
    </lineage>
</organism>
<dbReference type="PROSITE" id="PS51450">
    <property type="entry name" value="LRR"/>
    <property type="match status" value="4"/>
</dbReference>
<keyword evidence="6" id="KW-1185">Reference proteome</keyword>
<dbReference type="InterPro" id="IPR025875">
    <property type="entry name" value="Leu-rich_rpt_4"/>
</dbReference>
<reference evidence="4" key="1">
    <citation type="submission" date="2023-06" db="EMBL/GenBank/DDBJ databases">
        <authorList>
            <person name="Kurt Z."/>
        </authorList>
    </citation>
    <scope>NUCLEOTIDE SEQUENCE</scope>
</reference>
<protein>
    <submittedName>
        <fullName evidence="4">Partial</fullName>
    </submittedName>
</protein>
<evidence type="ECO:0000313" key="5">
    <source>
        <dbReference type="EMBL" id="CAL6045686.1"/>
    </source>
</evidence>
<accession>A0AA86UMW6</accession>
<evidence type="ECO:0000313" key="4">
    <source>
        <dbReference type="EMBL" id="CAI9964645.1"/>
    </source>
</evidence>